<dbReference type="EMBL" id="JH651384">
    <property type="protein sequence ID" value="EIJ34431.1"/>
    <property type="molecule type" value="Genomic_DNA"/>
</dbReference>
<dbReference type="OrthoDB" id="582107at2"/>
<gene>
    <name evidence="1" type="ORF">Thini_1852</name>
</gene>
<evidence type="ECO:0000313" key="1">
    <source>
        <dbReference type="EMBL" id="EIJ34431.1"/>
    </source>
</evidence>
<accession>A0A656HBC8</accession>
<organism evidence="1 2">
    <name type="scientific">Thiothrix nivea (strain ATCC 35100 / DSM 5205 / JP2)</name>
    <dbReference type="NCBI Taxonomy" id="870187"/>
    <lineage>
        <taxon>Bacteria</taxon>
        <taxon>Pseudomonadati</taxon>
        <taxon>Pseudomonadota</taxon>
        <taxon>Gammaproteobacteria</taxon>
        <taxon>Thiotrichales</taxon>
        <taxon>Thiotrichaceae</taxon>
        <taxon>Thiothrix</taxon>
    </lineage>
</organism>
<sequence>MTLCAAWIRQANDTEELVFATDSTLTGGERWDHGIKLFELPRKDCLLSFAGSTLRAYPLVLNLVSSITFDKYLDSPSTNIEEVLKHIAELFSELIQKIVKEVDSEDIHELRSGARFIFGGWDWQRGIFRVWELFYSKEVEGFLFTEVTDDNSKTRFYTFVGDAKQEDFSAEAKKQFKQLLFDEDKLDSKLDMEPLKLLRKVALDTTIREVGGSLQIAKVYKSGRTEFFGIAWPSSDSPPYFQGRKYNQVTKPPVRYLNPDTFEVMDMDLPDKICMTDETVYGVHIDFVRECYPNGVVNDAISERDRYRIKNILKEVAYRQFMERQQQDAAEEVTV</sequence>
<name>A0A656HBC8_THINJ</name>
<dbReference type="AlphaFoldDB" id="A0A656HBC8"/>
<proteinExistence type="predicted"/>
<protein>
    <submittedName>
        <fullName evidence="1">Uncharacterized protein</fullName>
    </submittedName>
</protein>
<keyword evidence="2" id="KW-1185">Reference proteome</keyword>
<dbReference type="RefSeq" id="WP_002708362.1">
    <property type="nucleotide sequence ID" value="NZ_JH651384.1"/>
</dbReference>
<reference evidence="2" key="1">
    <citation type="journal article" date="2011" name="Stand. Genomic Sci.">
        <title>Genome sequence of the filamentous, gliding Thiothrix nivea neotype strain (JP2(T)).</title>
        <authorList>
            <person name="Lapidus A."/>
            <person name="Nolan M."/>
            <person name="Lucas S."/>
            <person name="Glavina Del Rio T."/>
            <person name="Tice H."/>
            <person name="Cheng J.F."/>
            <person name="Tapia R."/>
            <person name="Han C."/>
            <person name="Goodwin L."/>
            <person name="Pitluck S."/>
            <person name="Liolios K."/>
            <person name="Pagani I."/>
            <person name="Ivanova N."/>
            <person name="Huntemann M."/>
            <person name="Mavromatis K."/>
            <person name="Mikhailova N."/>
            <person name="Pati A."/>
            <person name="Chen A."/>
            <person name="Palaniappan K."/>
            <person name="Land M."/>
            <person name="Brambilla E.M."/>
            <person name="Rohde M."/>
            <person name="Abt B."/>
            <person name="Verbarg S."/>
            <person name="Goker M."/>
            <person name="Bristow J."/>
            <person name="Eisen J.A."/>
            <person name="Markowitz V."/>
            <person name="Hugenholtz P."/>
            <person name="Kyrpides N.C."/>
            <person name="Klenk H.P."/>
            <person name="Woyke T."/>
        </authorList>
    </citation>
    <scope>NUCLEOTIDE SEQUENCE [LARGE SCALE GENOMIC DNA]</scope>
    <source>
        <strain evidence="2">ATCC 35100 / DSM 5205 / JP2</strain>
    </source>
</reference>
<dbReference type="Proteomes" id="UP000005317">
    <property type="component" value="Unassembled WGS sequence"/>
</dbReference>
<evidence type="ECO:0000313" key="2">
    <source>
        <dbReference type="Proteomes" id="UP000005317"/>
    </source>
</evidence>